<accession>A0ABT8RFI7</accession>
<reference evidence="1" key="1">
    <citation type="submission" date="2023-07" db="EMBL/GenBank/DDBJ databases">
        <title>The genome sequence of Rhodocytophaga aerolata KACC 12507.</title>
        <authorList>
            <person name="Zhang X."/>
        </authorList>
    </citation>
    <scope>NUCLEOTIDE SEQUENCE</scope>
    <source>
        <strain evidence="1">KACC 12507</strain>
    </source>
</reference>
<name>A0ABT8RFI7_9BACT</name>
<dbReference type="Proteomes" id="UP001168528">
    <property type="component" value="Unassembled WGS sequence"/>
</dbReference>
<proteinExistence type="predicted"/>
<evidence type="ECO:0000313" key="2">
    <source>
        <dbReference type="Proteomes" id="UP001168528"/>
    </source>
</evidence>
<sequence length="62" mass="7627">MEQAQRTAWKSLHEWVHLQLDRIEQKHIEPMEAFFPYLYDLQNTHTLYEKAKVQNFKLLENP</sequence>
<comment type="caution">
    <text evidence="1">The sequence shown here is derived from an EMBL/GenBank/DDBJ whole genome shotgun (WGS) entry which is preliminary data.</text>
</comment>
<gene>
    <name evidence="1" type="ORF">Q0590_24930</name>
</gene>
<dbReference type="EMBL" id="JAUKPO010000020">
    <property type="protein sequence ID" value="MDO1449545.1"/>
    <property type="molecule type" value="Genomic_DNA"/>
</dbReference>
<dbReference type="RefSeq" id="WP_378410539.1">
    <property type="nucleotide sequence ID" value="NZ_JBHSMY010000025.1"/>
</dbReference>
<protein>
    <submittedName>
        <fullName evidence="1">Uncharacterized protein</fullName>
    </submittedName>
</protein>
<keyword evidence="2" id="KW-1185">Reference proteome</keyword>
<evidence type="ECO:0000313" key="1">
    <source>
        <dbReference type="EMBL" id="MDO1449545.1"/>
    </source>
</evidence>
<organism evidence="1 2">
    <name type="scientific">Rhodocytophaga aerolata</name>
    <dbReference type="NCBI Taxonomy" id="455078"/>
    <lineage>
        <taxon>Bacteria</taxon>
        <taxon>Pseudomonadati</taxon>
        <taxon>Bacteroidota</taxon>
        <taxon>Cytophagia</taxon>
        <taxon>Cytophagales</taxon>
        <taxon>Rhodocytophagaceae</taxon>
        <taxon>Rhodocytophaga</taxon>
    </lineage>
</organism>